<reference evidence="1" key="1">
    <citation type="journal article" date="2020" name="bioRxiv">
        <title>Hybrid origin of Populus tomentosa Carr. identified through genome sequencing and phylogenomic analysis.</title>
        <authorList>
            <person name="An X."/>
            <person name="Gao K."/>
            <person name="Chen Z."/>
            <person name="Li J."/>
            <person name="Yang X."/>
            <person name="Yang X."/>
            <person name="Zhou J."/>
            <person name="Guo T."/>
            <person name="Zhao T."/>
            <person name="Huang S."/>
            <person name="Miao D."/>
            <person name="Khan W.U."/>
            <person name="Rao P."/>
            <person name="Ye M."/>
            <person name="Lei B."/>
            <person name="Liao W."/>
            <person name="Wang J."/>
            <person name="Ji L."/>
            <person name="Li Y."/>
            <person name="Guo B."/>
            <person name="Mustafa N.S."/>
            <person name="Li S."/>
            <person name="Yun Q."/>
            <person name="Keller S.R."/>
            <person name="Mao J."/>
            <person name="Zhang R."/>
            <person name="Strauss S.H."/>
        </authorList>
    </citation>
    <scope>NUCLEOTIDE SEQUENCE</scope>
    <source>
        <strain evidence="1">GM15</strain>
        <tissue evidence="1">Leaf</tissue>
    </source>
</reference>
<dbReference type="Proteomes" id="UP000886885">
    <property type="component" value="Chromosome 1A"/>
</dbReference>
<proteinExistence type="predicted"/>
<dbReference type="InterPro" id="IPR025322">
    <property type="entry name" value="PADRE_dom"/>
</dbReference>
<evidence type="ECO:0000313" key="1">
    <source>
        <dbReference type="EMBL" id="KAG6794103.1"/>
    </source>
</evidence>
<name>A0A8X8J023_POPTO</name>
<protein>
    <submittedName>
        <fullName evidence="1">Uncharacterized protein</fullName>
    </submittedName>
</protein>
<gene>
    <name evidence="1" type="ORF">POTOM_003338</name>
</gene>
<dbReference type="AlphaFoldDB" id="A0A8X8J023"/>
<dbReference type="Pfam" id="PF14009">
    <property type="entry name" value="PADRE"/>
    <property type="match status" value="1"/>
</dbReference>
<sequence length="389" mass="42784">MGNCFALHQLTKRKSCSQSTTTRHEDVLRVMKTNGEILDYTRSLFIKGYGNNDHHFFPIWNLAGPFRIAGDHSPTMDNTSGSKRVKMILTKQQLQELLSKKKIAGEEMCLLGMQSVALCGVNSSSRWQPGLETILEEMGLTGELPKNNPTDGCLSLCLHTFPPSGFNSHHQARAIREGMGNCIFGGLGVAEGVIKVITSNGGILEFTTPITTGSITNEFPGHAIFPSHDLFWRPLSLQEELHGGQSYYLLPLNNSKIGGQIVREGHVRSKSTPTAAATSNIVAPYRMSLDYQGMLKRSYTEVFSRYSSKNNYNKSNDGFWKVKLVISPEQLVEILSQEASTEELIENVRAVAKCGNGFSSSASSVDFSDSWSLSSSRTATCKKDSLVDI</sequence>
<organism evidence="1 2">
    <name type="scientific">Populus tomentosa</name>
    <name type="common">Chinese white poplar</name>
    <dbReference type="NCBI Taxonomy" id="118781"/>
    <lineage>
        <taxon>Eukaryota</taxon>
        <taxon>Viridiplantae</taxon>
        <taxon>Streptophyta</taxon>
        <taxon>Embryophyta</taxon>
        <taxon>Tracheophyta</taxon>
        <taxon>Spermatophyta</taxon>
        <taxon>Magnoliopsida</taxon>
        <taxon>eudicotyledons</taxon>
        <taxon>Gunneridae</taxon>
        <taxon>Pentapetalae</taxon>
        <taxon>rosids</taxon>
        <taxon>fabids</taxon>
        <taxon>Malpighiales</taxon>
        <taxon>Salicaceae</taxon>
        <taxon>Saliceae</taxon>
        <taxon>Populus</taxon>
    </lineage>
</organism>
<accession>A0A8X8J023</accession>
<keyword evidence="2" id="KW-1185">Reference proteome</keyword>
<dbReference type="PANTHER" id="PTHR33148:SF48">
    <property type="entry name" value="DUF4228 DOMAIN PROTEIN"/>
    <property type="match status" value="1"/>
</dbReference>
<evidence type="ECO:0000313" key="2">
    <source>
        <dbReference type="Proteomes" id="UP000886885"/>
    </source>
</evidence>
<dbReference type="PANTHER" id="PTHR33148">
    <property type="entry name" value="PLASTID MOVEMENT IMPAIRED PROTEIN-RELATED"/>
    <property type="match status" value="1"/>
</dbReference>
<dbReference type="EMBL" id="JAAWWB010000001">
    <property type="protein sequence ID" value="KAG6794103.1"/>
    <property type="molecule type" value="Genomic_DNA"/>
</dbReference>
<comment type="caution">
    <text evidence="1">The sequence shown here is derived from an EMBL/GenBank/DDBJ whole genome shotgun (WGS) entry which is preliminary data.</text>
</comment>
<dbReference type="OrthoDB" id="1406886at2759"/>